<accession>A0ABS8KDV8</accession>
<evidence type="ECO:0000313" key="1">
    <source>
        <dbReference type="EMBL" id="MCC8402597.1"/>
    </source>
</evidence>
<dbReference type="RefSeq" id="WP_230561447.1">
    <property type="nucleotide sequence ID" value="NZ_JAJITC010000005.1"/>
</dbReference>
<gene>
    <name evidence="1" type="ORF">LJ655_11965</name>
</gene>
<reference evidence="1 2" key="1">
    <citation type="submission" date="2021-11" db="EMBL/GenBank/DDBJ databases">
        <authorList>
            <person name="Oh E.-T."/>
            <person name="Kim S.-B."/>
        </authorList>
    </citation>
    <scope>NUCLEOTIDE SEQUENCE [LARGE SCALE GENOMIC DNA]</scope>
    <source>
        <strain evidence="1 2">MMS20-SJTN17</strain>
    </source>
</reference>
<dbReference type="EMBL" id="JAJITC010000005">
    <property type="protein sequence ID" value="MCC8402597.1"/>
    <property type="molecule type" value="Genomic_DNA"/>
</dbReference>
<proteinExistence type="predicted"/>
<name>A0ABS8KDV8_9BURK</name>
<organism evidence="1 2">
    <name type="scientific">Paraburkholderia translucens</name>
    <dbReference type="NCBI Taxonomy" id="2886945"/>
    <lineage>
        <taxon>Bacteria</taxon>
        <taxon>Pseudomonadati</taxon>
        <taxon>Pseudomonadota</taxon>
        <taxon>Betaproteobacteria</taxon>
        <taxon>Burkholderiales</taxon>
        <taxon>Burkholderiaceae</taxon>
        <taxon>Paraburkholderia</taxon>
    </lineage>
</organism>
<protein>
    <submittedName>
        <fullName evidence="1">Uncharacterized protein</fullName>
    </submittedName>
</protein>
<comment type="caution">
    <text evidence="1">The sequence shown here is derived from an EMBL/GenBank/DDBJ whole genome shotgun (WGS) entry which is preliminary data.</text>
</comment>
<sequence>MKSLAKRFIDLNIVGDADPCLSTAREAVQHQNDSSIGIELLHHVDAPRIDAAAASNQAAGPERHRLTMSLAILFAKPIVHGQQDIMRGKLLHRIVVIVAHLRLPIFECTFADGALTEEKMHRRIVRS</sequence>
<evidence type="ECO:0000313" key="2">
    <source>
        <dbReference type="Proteomes" id="UP001430614"/>
    </source>
</evidence>
<dbReference type="Proteomes" id="UP001430614">
    <property type="component" value="Unassembled WGS sequence"/>
</dbReference>
<keyword evidence="2" id="KW-1185">Reference proteome</keyword>